<dbReference type="PANTHER" id="PTHR23352:SF2">
    <property type="entry name" value="NEURAL PROLIFERATION DIFFERENTIATION AND CONTROL PROTEIN 1"/>
    <property type="match status" value="1"/>
</dbReference>
<feature type="region of interest" description="Disordered" evidence="1">
    <location>
        <begin position="93"/>
        <end position="134"/>
    </location>
</feature>
<proteinExistence type="predicted"/>
<evidence type="ECO:0000313" key="4">
    <source>
        <dbReference type="Proteomes" id="UP001148018"/>
    </source>
</evidence>
<feature type="transmembrane region" description="Helical" evidence="2">
    <location>
        <begin position="143"/>
        <end position="167"/>
    </location>
</feature>
<dbReference type="PANTHER" id="PTHR23352">
    <property type="entry name" value="NEURAL PROLIFERATION DIFFERENTIATION AND CONTROL PROTEIN-1 NPDC-1 PROTEIN"/>
    <property type="match status" value="1"/>
</dbReference>
<dbReference type="InterPro" id="IPR009635">
    <property type="entry name" value="NPDC1"/>
</dbReference>
<accession>A0A9Q0EEF3</accession>
<keyword evidence="2" id="KW-1133">Transmembrane helix</keyword>
<evidence type="ECO:0000313" key="3">
    <source>
        <dbReference type="EMBL" id="KAJ3605286.1"/>
    </source>
</evidence>
<keyword evidence="2" id="KW-0812">Transmembrane</keyword>
<feature type="compositionally biased region" description="Pro residues" evidence="1">
    <location>
        <begin position="100"/>
        <end position="120"/>
    </location>
</feature>
<dbReference type="Proteomes" id="UP001148018">
    <property type="component" value="Unassembled WGS sequence"/>
</dbReference>
<evidence type="ECO:0008006" key="5">
    <source>
        <dbReference type="Google" id="ProtNLM"/>
    </source>
</evidence>
<reference evidence="3" key="1">
    <citation type="submission" date="2022-07" db="EMBL/GenBank/DDBJ databases">
        <title>Chromosome-level genome of Muraenolepis orangiensis.</title>
        <authorList>
            <person name="Kim J."/>
        </authorList>
    </citation>
    <scope>NUCLEOTIDE SEQUENCE</scope>
    <source>
        <strain evidence="3">KU_S4_2022</strain>
        <tissue evidence="3">Muscle</tissue>
    </source>
</reference>
<comment type="caution">
    <text evidence="3">The sequence shown here is derived from an EMBL/GenBank/DDBJ whole genome shotgun (WGS) entry which is preliminary data.</text>
</comment>
<dbReference type="AlphaFoldDB" id="A0A9Q0EEF3"/>
<sequence>MGEVLLLLREDVHAHLSLPGGLFGCPPGKKTVAELDQEIDFLRTVLREQEVTAVQPEAPEVAAVITADISSVLHDDNNKKIFLDAISSGASPRVTNASAAPPPPAPPPSRGPVTAAPPAPGTRGPERRLRPVGVPVPGHTDSLTIIIISVCVVMGTVFLMVTTFCVLRLKKGSHMTQKVSYPAFRGSPAPTVTVNGTTMGDKNLAQSAQMYHYQHHKQQMMSMGKHRLDRKTTESEITSDEEDVGGDFTVYECPGLAPVIHKFTVKRCRPISDEISQSRPVIRKTCAATQGLHTHTPSLTHTEQQHGTLKVRRFTLWTLTLKAEDAERSSSLLKCPPSPPGPNSESTLRYFLFVVENLYDFLDLSWVLEVHRGSR</sequence>
<evidence type="ECO:0000256" key="2">
    <source>
        <dbReference type="SAM" id="Phobius"/>
    </source>
</evidence>
<dbReference type="OrthoDB" id="6270617at2759"/>
<dbReference type="GO" id="GO:0016020">
    <property type="term" value="C:membrane"/>
    <property type="evidence" value="ECO:0007669"/>
    <property type="project" value="InterPro"/>
</dbReference>
<gene>
    <name evidence="3" type="ORF">NHX12_027336</name>
</gene>
<keyword evidence="4" id="KW-1185">Reference proteome</keyword>
<evidence type="ECO:0000256" key="1">
    <source>
        <dbReference type="SAM" id="MobiDB-lite"/>
    </source>
</evidence>
<organism evidence="3 4">
    <name type="scientific">Muraenolepis orangiensis</name>
    <name type="common">Patagonian moray cod</name>
    <dbReference type="NCBI Taxonomy" id="630683"/>
    <lineage>
        <taxon>Eukaryota</taxon>
        <taxon>Metazoa</taxon>
        <taxon>Chordata</taxon>
        <taxon>Craniata</taxon>
        <taxon>Vertebrata</taxon>
        <taxon>Euteleostomi</taxon>
        <taxon>Actinopterygii</taxon>
        <taxon>Neopterygii</taxon>
        <taxon>Teleostei</taxon>
        <taxon>Neoteleostei</taxon>
        <taxon>Acanthomorphata</taxon>
        <taxon>Zeiogadaria</taxon>
        <taxon>Gadariae</taxon>
        <taxon>Gadiformes</taxon>
        <taxon>Muraenolepidoidei</taxon>
        <taxon>Muraenolepididae</taxon>
        <taxon>Muraenolepis</taxon>
    </lineage>
</organism>
<protein>
    <recommendedName>
        <fullName evidence="5">Neural proliferation differentiation and control protein 1</fullName>
    </recommendedName>
</protein>
<dbReference type="EMBL" id="JANIIK010000043">
    <property type="protein sequence ID" value="KAJ3605286.1"/>
    <property type="molecule type" value="Genomic_DNA"/>
</dbReference>
<dbReference type="Pfam" id="PF06809">
    <property type="entry name" value="NPDC1"/>
    <property type="match status" value="1"/>
</dbReference>
<keyword evidence="2" id="KW-0472">Membrane</keyword>
<name>A0A9Q0EEF3_9TELE</name>